<organism evidence="1 2">
    <name type="scientific">Paenibacillus campinasensis</name>
    <dbReference type="NCBI Taxonomy" id="66347"/>
    <lineage>
        <taxon>Bacteria</taxon>
        <taxon>Bacillati</taxon>
        <taxon>Bacillota</taxon>
        <taxon>Bacilli</taxon>
        <taxon>Bacillales</taxon>
        <taxon>Paenibacillaceae</taxon>
        <taxon>Paenibacillus</taxon>
    </lineage>
</organism>
<proteinExistence type="predicted"/>
<evidence type="ECO:0000313" key="2">
    <source>
        <dbReference type="Proteomes" id="UP000215596"/>
    </source>
</evidence>
<dbReference type="Proteomes" id="UP000215596">
    <property type="component" value="Unassembled WGS sequence"/>
</dbReference>
<dbReference type="OrthoDB" id="2942755at2"/>
<dbReference type="AlphaFoldDB" id="A0A268EKM0"/>
<name>A0A268EKM0_9BACL</name>
<protein>
    <submittedName>
        <fullName evidence="1">Uncharacterized protein</fullName>
    </submittedName>
</protein>
<evidence type="ECO:0000313" key="1">
    <source>
        <dbReference type="EMBL" id="PAD73673.1"/>
    </source>
</evidence>
<accession>A0A268EKM0</accession>
<reference evidence="1 2" key="1">
    <citation type="submission" date="2017-07" db="EMBL/GenBank/DDBJ databases">
        <title>Isolation and whole genome analysis of endospore-forming bacteria from heroin.</title>
        <authorList>
            <person name="Kalinowski J."/>
            <person name="Ahrens B."/>
            <person name="Al-Dilaimi A."/>
            <person name="Winkler A."/>
            <person name="Wibberg D."/>
            <person name="Schleenbecker U."/>
            <person name="Ruckert C."/>
            <person name="Wolfel R."/>
            <person name="Grass G."/>
        </authorList>
    </citation>
    <scope>NUCLEOTIDE SEQUENCE [LARGE SCALE GENOMIC DNA]</scope>
    <source>
        <strain evidence="1 2">7537-G1</strain>
    </source>
</reference>
<gene>
    <name evidence="1" type="ORF">CHH67_19755</name>
</gene>
<dbReference type="EMBL" id="NPBY01000063">
    <property type="protein sequence ID" value="PAD73673.1"/>
    <property type="molecule type" value="Genomic_DNA"/>
</dbReference>
<sequence length="114" mass="13139">MFRFNSIIKKYEKPYFLVRPGDGQGYDEYGDPIPAEPVRVALKGHFQPVSAELQLAEGGNYTADDRALFTAHRHEPGDLIEYQGIQYTIDMPEDRDYRDTNKYIAKKRVVNDPV</sequence>
<dbReference type="RefSeq" id="WP_095267078.1">
    <property type="nucleotide sequence ID" value="NZ_NPBY01000063.1"/>
</dbReference>
<comment type="caution">
    <text evidence="1">The sequence shown here is derived from an EMBL/GenBank/DDBJ whole genome shotgun (WGS) entry which is preliminary data.</text>
</comment>